<evidence type="ECO:0000313" key="2">
    <source>
        <dbReference type="Proteomes" id="UP000521943"/>
    </source>
</evidence>
<dbReference type="AlphaFoldDB" id="A0A8H6IBL5"/>
<keyword evidence="2" id="KW-1185">Reference proteome</keyword>
<dbReference type="EMBL" id="JACGCI010000007">
    <property type="protein sequence ID" value="KAF6762536.1"/>
    <property type="molecule type" value="Genomic_DNA"/>
</dbReference>
<proteinExistence type="predicted"/>
<organism evidence="1 2">
    <name type="scientific">Ephemerocybe angulata</name>
    <dbReference type="NCBI Taxonomy" id="980116"/>
    <lineage>
        <taxon>Eukaryota</taxon>
        <taxon>Fungi</taxon>
        <taxon>Dikarya</taxon>
        <taxon>Basidiomycota</taxon>
        <taxon>Agaricomycotina</taxon>
        <taxon>Agaricomycetes</taxon>
        <taxon>Agaricomycetidae</taxon>
        <taxon>Agaricales</taxon>
        <taxon>Agaricineae</taxon>
        <taxon>Psathyrellaceae</taxon>
        <taxon>Ephemerocybe</taxon>
    </lineage>
</organism>
<comment type="caution">
    <text evidence="1">The sequence shown here is derived from an EMBL/GenBank/DDBJ whole genome shotgun (WGS) entry which is preliminary data.</text>
</comment>
<accession>A0A8H6IBL5</accession>
<protein>
    <submittedName>
        <fullName evidence="1">Uncharacterized protein</fullName>
    </submittedName>
</protein>
<reference evidence="1 2" key="1">
    <citation type="submission" date="2020-07" db="EMBL/GenBank/DDBJ databases">
        <title>Comparative genomics of pyrophilous fungi reveals a link between fire events and developmental genes.</title>
        <authorList>
            <consortium name="DOE Joint Genome Institute"/>
            <person name="Steindorff A.S."/>
            <person name="Carver A."/>
            <person name="Calhoun S."/>
            <person name="Stillman K."/>
            <person name="Liu H."/>
            <person name="Lipzen A."/>
            <person name="Pangilinan J."/>
            <person name="Labutti K."/>
            <person name="Bruns T.D."/>
            <person name="Grigoriev I.V."/>
        </authorList>
    </citation>
    <scope>NUCLEOTIDE SEQUENCE [LARGE SCALE GENOMIC DNA]</scope>
    <source>
        <strain evidence="1 2">CBS 144469</strain>
    </source>
</reference>
<gene>
    <name evidence="1" type="ORF">DFP72DRAFT_841677</name>
</gene>
<name>A0A8H6IBL5_9AGAR</name>
<dbReference type="Proteomes" id="UP000521943">
    <property type="component" value="Unassembled WGS sequence"/>
</dbReference>
<evidence type="ECO:0000313" key="1">
    <source>
        <dbReference type="EMBL" id="KAF6762536.1"/>
    </source>
</evidence>
<sequence>MAGSSFFFPNSLCKVKKDKESEDDAMLIDELFSCQIEWSACHWLELKAAVEDLDDREVEALSLVWLFSEFTIRSIEYPKDELYPGPAQKPQLGPDFGGLKLANLPNWVRPSLAWLGSVNNALMKRNATKELLEDAYSSSFGVKQALMYDNQLLNQIEVIYKVWAEFFFVASVQS</sequence>